<feature type="binding site" evidence="7">
    <location>
        <position position="179"/>
    </location>
    <ligand>
        <name>substrate</name>
    </ligand>
</feature>
<dbReference type="EMBL" id="CP061275">
    <property type="protein sequence ID" value="QNS01722.1"/>
    <property type="molecule type" value="Genomic_DNA"/>
</dbReference>
<evidence type="ECO:0000256" key="2">
    <source>
        <dbReference type="ARBA" id="ARBA00003015"/>
    </source>
</evidence>
<comment type="similarity">
    <text evidence="7">Belongs to the class I-like SAM-binding methyltransferase superfamily. TrmB family.</text>
</comment>
<accession>A0A7H1AZ17</accession>
<feature type="binding site" evidence="7">
    <location>
        <position position="143"/>
    </location>
    <ligand>
        <name>S-adenosyl-L-methionine</name>
        <dbReference type="ChEBI" id="CHEBI:59789"/>
    </ligand>
</feature>
<dbReference type="SUPFAM" id="SSF53335">
    <property type="entry name" value="S-adenosyl-L-methionine-dependent methyltransferases"/>
    <property type="match status" value="1"/>
</dbReference>
<dbReference type="Pfam" id="PF02390">
    <property type="entry name" value="Methyltransf_4"/>
    <property type="match status" value="1"/>
</dbReference>
<dbReference type="Gene3D" id="3.40.50.150">
    <property type="entry name" value="Vaccinia Virus protein VP39"/>
    <property type="match status" value="1"/>
</dbReference>
<evidence type="ECO:0000313" key="9">
    <source>
        <dbReference type="Proteomes" id="UP000516346"/>
    </source>
</evidence>
<dbReference type="UniPathway" id="UPA00989"/>
<dbReference type="NCBIfam" id="TIGR00091">
    <property type="entry name" value="tRNA (guanosine(46)-N7)-methyltransferase TrmB"/>
    <property type="match status" value="1"/>
</dbReference>
<name>A0A7H1AZ17_9GAMM</name>
<proteinExistence type="inferred from homology"/>
<dbReference type="EC" id="2.1.1.33" evidence="7"/>
<evidence type="ECO:0000256" key="5">
    <source>
        <dbReference type="ARBA" id="ARBA00022691"/>
    </source>
</evidence>
<dbReference type="HAMAP" id="MF_01057">
    <property type="entry name" value="tRNA_methyltr_TrmB"/>
    <property type="match status" value="1"/>
</dbReference>
<dbReference type="PROSITE" id="PS51625">
    <property type="entry name" value="SAM_MT_TRMB"/>
    <property type="match status" value="1"/>
</dbReference>
<dbReference type="GO" id="GO:0008176">
    <property type="term" value="F:tRNA (guanine(46)-N7)-methyltransferase activity"/>
    <property type="evidence" value="ECO:0007669"/>
    <property type="project" value="UniProtKB-UniRule"/>
</dbReference>
<comment type="caution">
    <text evidence="7">Lacks conserved residue(s) required for the propagation of feature annotation.</text>
</comment>
<reference evidence="8 9" key="1">
    <citation type="submission" date="2020-09" db="EMBL/GenBank/DDBJ databases">
        <title>Genome sequence of the banana aphid, Pentalonia nigronervosa Coquerel (Hemiptera: Aphididae) and its symbionts.</title>
        <authorList>
            <person name="Mathers T.C."/>
            <person name="Mugford S.T."/>
            <person name="Hogenhout S.A."/>
            <person name="Tripathi L."/>
        </authorList>
    </citation>
    <scope>NUCLEOTIDE SEQUENCE [LARGE SCALE GENOMIC DNA]</scope>
    <source>
        <strain evidence="8">Ba4</strain>
    </source>
</reference>
<dbReference type="PANTHER" id="PTHR23417:SF14">
    <property type="entry name" value="PENTACOTRIPEPTIDE-REPEAT REGION OF PRORP DOMAIN-CONTAINING PROTEIN"/>
    <property type="match status" value="1"/>
</dbReference>
<evidence type="ECO:0000256" key="6">
    <source>
        <dbReference type="ARBA" id="ARBA00022694"/>
    </source>
</evidence>
<dbReference type="InterPro" id="IPR055361">
    <property type="entry name" value="tRNA_methyltr_TrmB_bact"/>
</dbReference>
<gene>
    <name evidence="7 8" type="primary">trmB</name>
    <name evidence="8" type="ORF">ICW73_01905</name>
</gene>
<dbReference type="AlphaFoldDB" id="A0A7H1AZ17"/>
<evidence type="ECO:0000256" key="4">
    <source>
        <dbReference type="ARBA" id="ARBA00022679"/>
    </source>
</evidence>
<evidence type="ECO:0000256" key="3">
    <source>
        <dbReference type="ARBA" id="ARBA00022603"/>
    </source>
</evidence>
<dbReference type="GO" id="GO:0043527">
    <property type="term" value="C:tRNA methyltransferase complex"/>
    <property type="evidence" value="ECO:0007669"/>
    <property type="project" value="TreeGrafter"/>
</dbReference>
<dbReference type="InterPro" id="IPR029063">
    <property type="entry name" value="SAM-dependent_MTases_sf"/>
</dbReference>
<keyword evidence="5 7" id="KW-0949">S-adenosyl-L-methionine</keyword>
<comment type="catalytic activity">
    <reaction evidence="1 7">
        <text>guanosine(46) in tRNA + S-adenosyl-L-methionine = N(7)-methylguanosine(46) in tRNA + S-adenosyl-L-homocysteine</text>
        <dbReference type="Rhea" id="RHEA:42708"/>
        <dbReference type="Rhea" id="RHEA-COMP:10188"/>
        <dbReference type="Rhea" id="RHEA-COMP:10189"/>
        <dbReference type="ChEBI" id="CHEBI:57856"/>
        <dbReference type="ChEBI" id="CHEBI:59789"/>
        <dbReference type="ChEBI" id="CHEBI:74269"/>
        <dbReference type="ChEBI" id="CHEBI:74480"/>
        <dbReference type="EC" id="2.1.1.33"/>
    </reaction>
</comment>
<keyword evidence="6 7" id="KW-0819">tRNA processing</keyword>
<keyword evidence="3 7" id="KW-0489">Methyltransferase</keyword>
<evidence type="ECO:0000256" key="1">
    <source>
        <dbReference type="ARBA" id="ARBA00000142"/>
    </source>
</evidence>
<comment type="subunit">
    <text evidence="7">Monomer.</text>
</comment>
<organism evidence="8 9">
    <name type="scientific">Buchnera aphidicola</name>
    <name type="common">Pentalonia nigronervosa</name>
    <dbReference type="NCBI Taxonomy" id="1309793"/>
    <lineage>
        <taxon>Bacteria</taxon>
        <taxon>Pseudomonadati</taxon>
        <taxon>Pseudomonadota</taxon>
        <taxon>Gammaproteobacteria</taxon>
        <taxon>Enterobacterales</taxon>
        <taxon>Erwiniaceae</taxon>
        <taxon>Buchnera</taxon>
    </lineage>
</organism>
<feature type="binding site" evidence="7">
    <location>
        <position position="147"/>
    </location>
    <ligand>
        <name>substrate</name>
    </ligand>
</feature>
<comment type="pathway">
    <text evidence="7">tRNA modification; N(7)-methylguanine-tRNA biosynthesis.</text>
</comment>
<dbReference type="PANTHER" id="PTHR23417">
    <property type="entry name" value="3-DEOXY-D-MANNO-OCTULOSONIC-ACID TRANSFERASE/TRNA GUANINE-N 7 - -METHYLTRANSFERASE"/>
    <property type="match status" value="1"/>
</dbReference>
<protein>
    <recommendedName>
        <fullName evidence="7">tRNA (guanine-N(7)-)-methyltransferase</fullName>
        <ecNumber evidence="7">2.1.1.33</ecNumber>
    </recommendedName>
    <alternativeName>
        <fullName evidence="7">tRNA (guanine(46)-N(7))-methyltransferase</fullName>
    </alternativeName>
    <alternativeName>
        <fullName evidence="7">tRNA(m7G46)-methyltransferase</fullName>
    </alternativeName>
</protein>
<feature type="binding site" evidence="7">
    <location>
        <position position="93"/>
    </location>
    <ligand>
        <name>S-adenosyl-L-methionine</name>
        <dbReference type="ChEBI" id="CHEBI:59789"/>
    </ligand>
</feature>
<dbReference type="InterPro" id="IPR003358">
    <property type="entry name" value="tRNA_(Gua-N-7)_MeTrfase_Trmb"/>
</dbReference>
<feature type="binding site" evidence="7">
    <location>
        <position position="120"/>
    </location>
    <ligand>
        <name>S-adenosyl-L-methionine</name>
        <dbReference type="ChEBI" id="CHEBI:59789"/>
    </ligand>
</feature>
<evidence type="ECO:0000256" key="7">
    <source>
        <dbReference type="HAMAP-Rule" id="MF_01057"/>
    </source>
</evidence>
<evidence type="ECO:0000313" key="8">
    <source>
        <dbReference type="EMBL" id="QNS01722.1"/>
    </source>
</evidence>
<dbReference type="Proteomes" id="UP000516346">
    <property type="component" value="Chromosome"/>
</dbReference>
<feature type="binding site" evidence="7">
    <location>
        <position position="68"/>
    </location>
    <ligand>
        <name>S-adenosyl-L-methionine</name>
        <dbReference type="ChEBI" id="CHEBI:59789"/>
    </ligand>
</feature>
<comment type="function">
    <text evidence="2 7">Catalyzes the formation of N(7)-methylguanine at position 46 (m7G46) in tRNA.</text>
</comment>
<keyword evidence="4 7" id="KW-0808">Transferase</keyword>
<sequence length="238" mass="27720">MQKSFTPHCNDHGIFLRRVRSFVCRTGRITKSQLQGIKKHWLFMGIDFEHKLLNFFSVFNSSSEVVLEIGFGSGHSLVHNAVNHPDKNFLGIEVYKSGIGSCLNLAYSKHVKNLRIIYYDAVEVINNMISDRTLSIIQIFFPDPWPKKRHHKRRLIQKEFLSIIAKRMIIGGILYIITDSEEYSCHIKREINQHNMYTTTSQDNYFLLSSSSHITTKFEKKAHVQGNQIFHLMFKVIC</sequence>
<feature type="binding site" evidence="7">
    <location>
        <begin position="216"/>
        <end position="219"/>
    </location>
    <ligand>
        <name>substrate</name>
    </ligand>
</feature>